<organism evidence="2 3">
    <name type="scientific">Caulochytrium protostelioides</name>
    <dbReference type="NCBI Taxonomy" id="1555241"/>
    <lineage>
        <taxon>Eukaryota</taxon>
        <taxon>Fungi</taxon>
        <taxon>Fungi incertae sedis</taxon>
        <taxon>Chytridiomycota</taxon>
        <taxon>Chytridiomycota incertae sedis</taxon>
        <taxon>Chytridiomycetes</taxon>
        <taxon>Caulochytriales</taxon>
        <taxon>Caulochytriaceae</taxon>
        <taxon>Caulochytrium</taxon>
    </lineage>
</organism>
<feature type="region of interest" description="Disordered" evidence="1">
    <location>
        <begin position="145"/>
        <end position="185"/>
    </location>
</feature>
<sequence>MTAMRAISPLPSIRPRPAAGDPGAAGPTAETEAAAAPVTPAAAARLDRLQEVVAVDLLTRGQVRSFEWLLSLWHVCPTAITHPRFPEIVAISQLLLPHEPLSSPANLALQARGLDTLIDMGLREPAHQLYRQLWIAVMAPHDAADAEGTPSARRSTASVPGEAAAADGVPPPPPPPPPPVARSDAKLRKRVADALIALAPPTEAGGQAILAVLNESRAALAREAAVLPADAFHRHLASLALTAYHVVRRLTSTYRAEGQLERVPPLWRDWLEQYAALVDDDDIRPAFLEAFWQLAEYHDEQRDVTATLAQLDRIAAALDAHVWPYIATALSLWRDLCLFQAKHHVSLFEMTPSATVHPPTAPLQQVADPAAATDASGKNGGAATAAAAPSPFVAEATALIERTQQLLAQLAEAQHAEAAAAAAATGDPDAASAGGLVPGLAAAPAAAAGSAHASRPYGPRALEERARQRWAALCVRLGRWADAERILAAELAALVAPPRAATSADRPATPRPAPTRDEARRQEQIRLQLAWVRTQLTLVAFRQSVGAFSTDPRPLMAWKMNGSGPLAAATARAALG</sequence>
<evidence type="ECO:0000313" key="3">
    <source>
        <dbReference type="Proteomes" id="UP000274922"/>
    </source>
</evidence>
<protein>
    <submittedName>
        <fullName evidence="2">Uncharacterized protein</fullName>
    </submittedName>
</protein>
<evidence type="ECO:0000256" key="1">
    <source>
        <dbReference type="SAM" id="MobiDB-lite"/>
    </source>
</evidence>
<feature type="region of interest" description="Disordered" evidence="1">
    <location>
        <begin position="498"/>
        <end position="521"/>
    </location>
</feature>
<accession>A0A4P9XBA7</accession>
<name>A0A4P9XBA7_9FUNG</name>
<feature type="compositionally biased region" description="Pro residues" evidence="1">
    <location>
        <begin position="169"/>
        <end position="180"/>
    </location>
</feature>
<proteinExistence type="predicted"/>
<dbReference type="Proteomes" id="UP000274922">
    <property type="component" value="Unassembled WGS sequence"/>
</dbReference>
<dbReference type="AlphaFoldDB" id="A0A4P9XBA7"/>
<evidence type="ECO:0000313" key="2">
    <source>
        <dbReference type="EMBL" id="RKP02683.1"/>
    </source>
</evidence>
<feature type="compositionally biased region" description="Low complexity" evidence="1">
    <location>
        <begin position="498"/>
        <end position="507"/>
    </location>
</feature>
<reference evidence="3" key="1">
    <citation type="journal article" date="2018" name="Nat. Microbiol.">
        <title>Leveraging single-cell genomics to expand the fungal tree of life.</title>
        <authorList>
            <person name="Ahrendt S.R."/>
            <person name="Quandt C.A."/>
            <person name="Ciobanu D."/>
            <person name="Clum A."/>
            <person name="Salamov A."/>
            <person name="Andreopoulos B."/>
            <person name="Cheng J.F."/>
            <person name="Woyke T."/>
            <person name="Pelin A."/>
            <person name="Henrissat B."/>
            <person name="Reynolds N.K."/>
            <person name="Benny G.L."/>
            <person name="Smith M.E."/>
            <person name="James T.Y."/>
            <person name="Grigoriev I.V."/>
        </authorList>
    </citation>
    <scope>NUCLEOTIDE SEQUENCE [LARGE SCALE GENOMIC DNA]</scope>
    <source>
        <strain evidence="3">ATCC 52028</strain>
    </source>
</reference>
<feature type="compositionally biased region" description="Low complexity" evidence="1">
    <location>
        <begin position="15"/>
        <end position="36"/>
    </location>
</feature>
<keyword evidence="3" id="KW-1185">Reference proteome</keyword>
<feature type="region of interest" description="Disordered" evidence="1">
    <location>
        <begin position="1"/>
        <end position="36"/>
    </location>
</feature>
<gene>
    <name evidence="2" type="ORF">CXG81DRAFT_24650</name>
</gene>
<feature type="region of interest" description="Disordered" evidence="1">
    <location>
        <begin position="359"/>
        <end position="384"/>
    </location>
</feature>
<dbReference type="EMBL" id="ML014137">
    <property type="protein sequence ID" value="RKP02683.1"/>
    <property type="molecule type" value="Genomic_DNA"/>
</dbReference>